<dbReference type="AlphaFoldDB" id="A0A1A9ZYQ2"/>
<accession>A0A1A9ZYQ2</accession>
<dbReference type="EnsemblMetazoa" id="GPAI029102-RA">
    <property type="protein sequence ID" value="GPAI029102-PA"/>
    <property type="gene ID" value="GPAI029102"/>
</dbReference>
<reference evidence="1" key="2">
    <citation type="submission" date="2020-05" db="UniProtKB">
        <authorList>
            <consortium name="EnsemblMetazoa"/>
        </authorList>
    </citation>
    <scope>IDENTIFICATION</scope>
    <source>
        <strain evidence="1">IAEA</strain>
    </source>
</reference>
<evidence type="ECO:0000313" key="2">
    <source>
        <dbReference type="Proteomes" id="UP000092445"/>
    </source>
</evidence>
<dbReference type="VEuPathDB" id="VectorBase:GPAI029102"/>
<organism evidence="1 2">
    <name type="scientific">Glossina pallidipes</name>
    <name type="common">Tsetse fly</name>
    <dbReference type="NCBI Taxonomy" id="7398"/>
    <lineage>
        <taxon>Eukaryota</taxon>
        <taxon>Metazoa</taxon>
        <taxon>Ecdysozoa</taxon>
        <taxon>Arthropoda</taxon>
        <taxon>Hexapoda</taxon>
        <taxon>Insecta</taxon>
        <taxon>Pterygota</taxon>
        <taxon>Neoptera</taxon>
        <taxon>Endopterygota</taxon>
        <taxon>Diptera</taxon>
        <taxon>Brachycera</taxon>
        <taxon>Muscomorpha</taxon>
        <taxon>Hippoboscoidea</taxon>
        <taxon>Glossinidae</taxon>
        <taxon>Glossina</taxon>
    </lineage>
</organism>
<sequence>MFVTERELTENLLELTPRAVDSFDCTVMRKGTGEPTLFVNHSWEPMARNEPLALGGAAESSSAPKDFPSVDEYVNEVLTIAHKLRSAGLQPGKQWIGSIMLAGLTEGYEPMIMGIQRSRMPIQLN</sequence>
<reference evidence="2" key="1">
    <citation type="submission" date="2014-03" db="EMBL/GenBank/DDBJ databases">
        <authorList>
            <person name="Aksoy S."/>
            <person name="Warren W."/>
            <person name="Wilson R.K."/>
        </authorList>
    </citation>
    <scope>NUCLEOTIDE SEQUENCE [LARGE SCALE GENOMIC DNA]</scope>
    <source>
        <strain evidence="2">IAEA</strain>
    </source>
</reference>
<keyword evidence="2" id="KW-1185">Reference proteome</keyword>
<evidence type="ECO:0000313" key="1">
    <source>
        <dbReference type="EnsemblMetazoa" id="GPAI029102-PA"/>
    </source>
</evidence>
<name>A0A1A9ZYQ2_GLOPL</name>
<proteinExistence type="predicted"/>
<dbReference type="Proteomes" id="UP000092445">
    <property type="component" value="Unassembled WGS sequence"/>
</dbReference>
<protein>
    <submittedName>
        <fullName evidence="1">Uncharacterized protein</fullName>
    </submittedName>
</protein>